<dbReference type="InterPro" id="IPR003661">
    <property type="entry name" value="HisK_dim/P_dom"/>
</dbReference>
<evidence type="ECO:0000313" key="7">
    <source>
        <dbReference type="EMBL" id="NYE84037.1"/>
    </source>
</evidence>
<name>A0A7Y9IVV9_9BURK</name>
<dbReference type="GO" id="GO:0007234">
    <property type="term" value="P:osmosensory signaling via phosphorelay pathway"/>
    <property type="evidence" value="ECO:0007669"/>
    <property type="project" value="TreeGrafter"/>
</dbReference>
<evidence type="ECO:0000256" key="5">
    <source>
        <dbReference type="ARBA" id="ARBA00022777"/>
    </source>
</evidence>
<dbReference type="InterPro" id="IPR005467">
    <property type="entry name" value="His_kinase_dom"/>
</dbReference>
<dbReference type="InterPro" id="IPR003594">
    <property type="entry name" value="HATPase_dom"/>
</dbReference>
<keyword evidence="8" id="KW-1185">Reference proteome</keyword>
<dbReference type="GO" id="GO:0030295">
    <property type="term" value="F:protein kinase activator activity"/>
    <property type="evidence" value="ECO:0007669"/>
    <property type="project" value="TreeGrafter"/>
</dbReference>
<protein>
    <recommendedName>
        <fullName evidence="2">histidine kinase</fullName>
        <ecNumber evidence="2">2.7.13.3</ecNumber>
    </recommendedName>
</protein>
<evidence type="ECO:0000313" key="8">
    <source>
        <dbReference type="Proteomes" id="UP000542125"/>
    </source>
</evidence>
<organism evidence="7 8">
    <name type="scientific">Pigmentiphaga litoralis</name>
    <dbReference type="NCBI Taxonomy" id="516702"/>
    <lineage>
        <taxon>Bacteria</taxon>
        <taxon>Pseudomonadati</taxon>
        <taxon>Pseudomonadota</taxon>
        <taxon>Betaproteobacteria</taxon>
        <taxon>Burkholderiales</taxon>
        <taxon>Alcaligenaceae</taxon>
        <taxon>Pigmentiphaga</taxon>
    </lineage>
</organism>
<accession>A0A7Y9IVV9</accession>
<dbReference type="EC" id="2.7.13.3" evidence="2"/>
<gene>
    <name evidence="7" type="ORF">FHW18_003308</name>
</gene>
<reference evidence="7 8" key="1">
    <citation type="submission" date="2020-07" db="EMBL/GenBank/DDBJ databases">
        <title>Genomic Encyclopedia of Type Strains, Phase IV (KMG-V): Genome sequencing to study the core and pangenomes of soil and plant-associated prokaryotes.</title>
        <authorList>
            <person name="Whitman W."/>
        </authorList>
    </citation>
    <scope>NUCLEOTIDE SEQUENCE [LARGE SCALE GENOMIC DNA]</scope>
    <source>
        <strain evidence="7 8">SAS40</strain>
    </source>
</reference>
<evidence type="ECO:0000256" key="1">
    <source>
        <dbReference type="ARBA" id="ARBA00000085"/>
    </source>
</evidence>
<keyword evidence="4" id="KW-0808">Transferase</keyword>
<dbReference type="Pfam" id="PF02518">
    <property type="entry name" value="HATPase_c"/>
    <property type="match status" value="1"/>
</dbReference>
<dbReference type="PRINTS" id="PR00344">
    <property type="entry name" value="BCTRLSENSOR"/>
</dbReference>
<dbReference type="SUPFAM" id="SSF55781">
    <property type="entry name" value="GAF domain-like"/>
    <property type="match status" value="1"/>
</dbReference>
<dbReference type="GO" id="GO:0000155">
    <property type="term" value="F:phosphorelay sensor kinase activity"/>
    <property type="evidence" value="ECO:0007669"/>
    <property type="project" value="InterPro"/>
</dbReference>
<dbReference type="GO" id="GO:0000156">
    <property type="term" value="F:phosphorelay response regulator activity"/>
    <property type="evidence" value="ECO:0007669"/>
    <property type="project" value="TreeGrafter"/>
</dbReference>
<dbReference type="InterPro" id="IPR036890">
    <property type="entry name" value="HATPase_C_sf"/>
</dbReference>
<dbReference type="RefSeq" id="WP_179587775.1">
    <property type="nucleotide sequence ID" value="NZ_JACBYR010000001.1"/>
</dbReference>
<dbReference type="Gene3D" id="3.30.450.40">
    <property type="match status" value="1"/>
</dbReference>
<evidence type="ECO:0000259" key="6">
    <source>
        <dbReference type="PROSITE" id="PS50109"/>
    </source>
</evidence>
<evidence type="ECO:0000256" key="3">
    <source>
        <dbReference type="ARBA" id="ARBA00022553"/>
    </source>
</evidence>
<dbReference type="Pfam" id="PF00512">
    <property type="entry name" value="HisKA"/>
    <property type="match status" value="1"/>
</dbReference>
<dbReference type="InterPro" id="IPR036097">
    <property type="entry name" value="HisK_dim/P_sf"/>
</dbReference>
<dbReference type="Pfam" id="PF01590">
    <property type="entry name" value="GAF"/>
    <property type="match status" value="1"/>
</dbReference>
<dbReference type="InterPro" id="IPR029016">
    <property type="entry name" value="GAF-like_dom_sf"/>
</dbReference>
<dbReference type="PROSITE" id="PS50109">
    <property type="entry name" value="HIS_KIN"/>
    <property type="match status" value="1"/>
</dbReference>
<evidence type="ECO:0000256" key="4">
    <source>
        <dbReference type="ARBA" id="ARBA00022679"/>
    </source>
</evidence>
<dbReference type="SMART" id="SM00065">
    <property type="entry name" value="GAF"/>
    <property type="match status" value="1"/>
</dbReference>
<keyword evidence="5" id="KW-0418">Kinase</keyword>
<dbReference type="SMART" id="SM00387">
    <property type="entry name" value="HATPase_c"/>
    <property type="match status" value="1"/>
</dbReference>
<dbReference type="InterPro" id="IPR004358">
    <property type="entry name" value="Sig_transdc_His_kin-like_C"/>
</dbReference>
<dbReference type="SUPFAM" id="SSF55874">
    <property type="entry name" value="ATPase domain of HSP90 chaperone/DNA topoisomerase II/histidine kinase"/>
    <property type="match status" value="1"/>
</dbReference>
<dbReference type="InterPro" id="IPR050351">
    <property type="entry name" value="BphY/WalK/GraS-like"/>
</dbReference>
<comment type="caution">
    <text evidence="7">The sequence shown here is derived from an EMBL/GenBank/DDBJ whole genome shotgun (WGS) entry which is preliminary data.</text>
</comment>
<dbReference type="PANTHER" id="PTHR42878:SF15">
    <property type="entry name" value="BACTERIOPHYTOCHROME"/>
    <property type="match status" value="1"/>
</dbReference>
<keyword evidence="3" id="KW-0597">Phosphoprotein</keyword>
<dbReference type="AlphaFoldDB" id="A0A7Y9IVV9"/>
<sequence>MDSELQADVAAIGRLDGVPTILSVICKVTGMGFAAVARVTDSRWIACAVRDDIQFGLHPGGELDLDSTICSEIYTNGEPVVIDEVASDPDFCTHHTPARYGFQSYISMPIYRRSGEFFGTLCAIDPRPAQLKNDEVISMFRLFADLIGSELDAQQRLATSEAALLDERERAELREQFIAVLGHDLRNPLASIAAGAQVLAHAPLDTRASTMVGMISKSVQRMARLIDDVMDFARGRLGGGLGLVRQDNVPLQPTIEQVVSELRVAWPDRLITSSLSMTESVACDPGRIGQLLSNLLANALTHGDTSRPVHVAASTTGGVLELSVINHGTPMSPQTLAQLFQPFVRATDSRTEGLGLGLYIVSEIARAHSGSLDVVSNVDETRFTFRMSCATGAV</sequence>
<dbReference type="Gene3D" id="1.10.287.130">
    <property type="match status" value="1"/>
</dbReference>
<proteinExistence type="predicted"/>
<dbReference type="PANTHER" id="PTHR42878">
    <property type="entry name" value="TWO-COMPONENT HISTIDINE KINASE"/>
    <property type="match status" value="1"/>
</dbReference>
<dbReference type="SUPFAM" id="SSF47384">
    <property type="entry name" value="Homodimeric domain of signal transducing histidine kinase"/>
    <property type="match status" value="1"/>
</dbReference>
<dbReference type="Proteomes" id="UP000542125">
    <property type="component" value="Unassembled WGS sequence"/>
</dbReference>
<dbReference type="InterPro" id="IPR003018">
    <property type="entry name" value="GAF"/>
</dbReference>
<dbReference type="SMART" id="SM00388">
    <property type="entry name" value="HisKA"/>
    <property type="match status" value="1"/>
</dbReference>
<dbReference type="CDD" id="cd00082">
    <property type="entry name" value="HisKA"/>
    <property type="match status" value="1"/>
</dbReference>
<feature type="domain" description="Histidine kinase" evidence="6">
    <location>
        <begin position="180"/>
        <end position="391"/>
    </location>
</feature>
<dbReference type="EMBL" id="JACBYR010000001">
    <property type="protein sequence ID" value="NYE84037.1"/>
    <property type="molecule type" value="Genomic_DNA"/>
</dbReference>
<dbReference type="Gene3D" id="3.30.565.10">
    <property type="entry name" value="Histidine kinase-like ATPase, C-terminal domain"/>
    <property type="match status" value="1"/>
</dbReference>
<evidence type="ECO:0000256" key="2">
    <source>
        <dbReference type="ARBA" id="ARBA00012438"/>
    </source>
</evidence>
<comment type="catalytic activity">
    <reaction evidence="1">
        <text>ATP + protein L-histidine = ADP + protein N-phospho-L-histidine.</text>
        <dbReference type="EC" id="2.7.13.3"/>
    </reaction>
</comment>